<dbReference type="AlphaFoldDB" id="A0A0B6YCM3"/>
<protein>
    <submittedName>
        <fullName evidence="1">Uncharacterized protein</fullName>
    </submittedName>
</protein>
<evidence type="ECO:0000313" key="1">
    <source>
        <dbReference type="EMBL" id="CEK53235.1"/>
    </source>
</evidence>
<accession>A0A0B6YCM3</accession>
<proteinExistence type="predicted"/>
<dbReference type="EMBL" id="HACG01006370">
    <property type="protein sequence ID" value="CEK53235.1"/>
    <property type="molecule type" value="Transcribed_RNA"/>
</dbReference>
<gene>
    <name evidence="1" type="primary">ORF19534</name>
</gene>
<reference evidence="1" key="1">
    <citation type="submission" date="2014-12" db="EMBL/GenBank/DDBJ databases">
        <title>Insight into the proteome of Arion vulgaris.</title>
        <authorList>
            <person name="Aradska J."/>
            <person name="Bulat T."/>
            <person name="Smidak R."/>
            <person name="Sarate P."/>
            <person name="Gangsoo J."/>
            <person name="Sialana F."/>
            <person name="Bilban M."/>
            <person name="Lubec G."/>
        </authorList>
    </citation>
    <scope>NUCLEOTIDE SEQUENCE</scope>
    <source>
        <tissue evidence="1">Skin</tissue>
    </source>
</reference>
<name>A0A0B6YCM3_9EUPU</name>
<organism evidence="1">
    <name type="scientific">Arion vulgaris</name>
    <dbReference type="NCBI Taxonomy" id="1028688"/>
    <lineage>
        <taxon>Eukaryota</taxon>
        <taxon>Metazoa</taxon>
        <taxon>Spiralia</taxon>
        <taxon>Lophotrochozoa</taxon>
        <taxon>Mollusca</taxon>
        <taxon>Gastropoda</taxon>
        <taxon>Heterobranchia</taxon>
        <taxon>Euthyneura</taxon>
        <taxon>Panpulmonata</taxon>
        <taxon>Eupulmonata</taxon>
        <taxon>Stylommatophora</taxon>
        <taxon>Helicina</taxon>
        <taxon>Arionoidea</taxon>
        <taxon>Arionidae</taxon>
        <taxon>Arion</taxon>
    </lineage>
</organism>
<sequence>MFHKYAACKESLKSVVVSTLSSQKYGPRISYHNWSRILSNLTAIRMTGAYLVAEKH</sequence>